<sequence>MFCKTLMSNQGKDGRFLCGERENCLRKEQEQEMAKPLKYQEGPSQSSCCRSCCSAQSQSKSDEVEDQGKSFSADNYKSAMTYLEDAKNYMALFGDGLKTLVGVKLITKTPVFEVFEAWLHQLNNSLLLNGQRLRQQLNKLLQVFKESYLIKTVIR</sequence>
<dbReference type="OrthoDB" id="2414509at2759"/>
<comment type="caution">
    <text evidence="1">The sequence shown here is derived from an EMBL/GenBank/DDBJ whole genome shotgun (WGS) entry which is preliminary data.</text>
</comment>
<gene>
    <name evidence="1" type="ORF">VP01_3940g1</name>
</gene>
<accession>A0A0L6UUE0</accession>
<evidence type="ECO:0000313" key="1">
    <source>
        <dbReference type="EMBL" id="KNZ51470.1"/>
    </source>
</evidence>
<keyword evidence="2" id="KW-1185">Reference proteome</keyword>
<dbReference type="PANTHER" id="PTHR33246">
    <property type="entry name" value="CCHC-TYPE DOMAIN-CONTAINING PROTEIN"/>
    <property type="match status" value="1"/>
</dbReference>
<reference evidence="1 2" key="1">
    <citation type="submission" date="2015-08" db="EMBL/GenBank/DDBJ databases">
        <title>Next Generation Sequencing and Analysis of the Genome of Puccinia sorghi L Schw, the Causal Agent of Maize Common Rust.</title>
        <authorList>
            <person name="Rochi L."/>
            <person name="Burguener G."/>
            <person name="Darino M."/>
            <person name="Turjanski A."/>
            <person name="Kreff E."/>
            <person name="Dieguez M.J."/>
            <person name="Sacco F."/>
        </authorList>
    </citation>
    <scope>NUCLEOTIDE SEQUENCE [LARGE SCALE GENOMIC DNA]</scope>
    <source>
        <strain evidence="1 2">RO10H11247</strain>
    </source>
</reference>
<proteinExistence type="predicted"/>
<dbReference type="EMBL" id="LAVV01008991">
    <property type="protein sequence ID" value="KNZ51470.1"/>
    <property type="molecule type" value="Genomic_DNA"/>
</dbReference>
<dbReference type="VEuPathDB" id="FungiDB:VP01_3940g1"/>
<protein>
    <submittedName>
        <fullName evidence="1">Uncharacterized protein</fullName>
    </submittedName>
</protein>
<evidence type="ECO:0000313" key="2">
    <source>
        <dbReference type="Proteomes" id="UP000037035"/>
    </source>
</evidence>
<dbReference type="Proteomes" id="UP000037035">
    <property type="component" value="Unassembled WGS sequence"/>
</dbReference>
<dbReference type="AlphaFoldDB" id="A0A0L6UUE0"/>
<dbReference type="PANTHER" id="PTHR33246:SF51">
    <property type="entry name" value="MYB_SANT-LIKE DOMAIN-CONTAINING PROTEIN"/>
    <property type="match status" value="1"/>
</dbReference>
<organism evidence="1 2">
    <name type="scientific">Puccinia sorghi</name>
    <dbReference type="NCBI Taxonomy" id="27349"/>
    <lineage>
        <taxon>Eukaryota</taxon>
        <taxon>Fungi</taxon>
        <taxon>Dikarya</taxon>
        <taxon>Basidiomycota</taxon>
        <taxon>Pucciniomycotina</taxon>
        <taxon>Pucciniomycetes</taxon>
        <taxon>Pucciniales</taxon>
        <taxon>Pucciniaceae</taxon>
        <taxon>Puccinia</taxon>
    </lineage>
</organism>
<name>A0A0L6UUE0_9BASI</name>